<sequence length="115" mass="12598">MLIPFHIGFICAERVPDVDRAAEDLKIFLVAIIAECKGLCTVGFADLQVKTEKLLSIDEVSDAEIPLRTVLLAAKDMCSACAYLAAHHVDAAAILVRTLRNHGKMNKIRVILIDL</sequence>
<dbReference type="EMBL" id="JYDT01000243">
    <property type="protein sequence ID" value="KRY81306.1"/>
    <property type="molecule type" value="Genomic_DNA"/>
</dbReference>
<keyword evidence="2" id="KW-1185">Reference proteome</keyword>
<evidence type="ECO:0000313" key="2">
    <source>
        <dbReference type="Proteomes" id="UP000054995"/>
    </source>
</evidence>
<dbReference type="AlphaFoldDB" id="A0A0V1F535"/>
<name>A0A0V1F535_TRIPS</name>
<proteinExistence type="predicted"/>
<evidence type="ECO:0000313" key="1">
    <source>
        <dbReference type="EMBL" id="KRY81306.1"/>
    </source>
</evidence>
<gene>
    <name evidence="1" type="ORF">T4D_13355</name>
</gene>
<protein>
    <submittedName>
        <fullName evidence="1">Uncharacterized protein</fullName>
    </submittedName>
</protein>
<dbReference type="OrthoDB" id="5919971at2759"/>
<accession>A0A0V1F535</accession>
<comment type="caution">
    <text evidence="1">The sequence shown here is derived from an EMBL/GenBank/DDBJ whole genome shotgun (WGS) entry which is preliminary data.</text>
</comment>
<organism evidence="1 2">
    <name type="scientific">Trichinella pseudospiralis</name>
    <name type="common">Parasitic roundworm</name>
    <dbReference type="NCBI Taxonomy" id="6337"/>
    <lineage>
        <taxon>Eukaryota</taxon>
        <taxon>Metazoa</taxon>
        <taxon>Ecdysozoa</taxon>
        <taxon>Nematoda</taxon>
        <taxon>Enoplea</taxon>
        <taxon>Dorylaimia</taxon>
        <taxon>Trichinellida</taxon>
        <taxon>Trichinellidae</taxon>
        <taxon>Trichinella</taxon>
    </lineage>
</organism>
<reference evidence="1 2" key="1">
    <citation type="submission" date="2015-01" db="EMBL/GenBank/DDBJ databases">
        <title>Evolution of Trichinella species and genotypes.</title>
        <authorList>
            <person name="Korhonen P.K."/>
            <person name="Edoardo P."/>
            <person name="Giuseppe L.R."/>
            <person name="Gasser R.B."/>
        </authorList>
    </citation>
    <scope>NUCLEOTIDE SEQUENCE [LARGE SCALE GENOMIC DNA]</scope>
    <source>
        <strain evidence="1">ISS470</strain>
    </source>
</reference>
<dbReference type="Proteomes" id="UP000054995">
    <property type="component" value="Unassembled WGS sequence"/>
</dbReference>